<dbReference type="RefSeq" id="WP_086382823.1">
    <property type="nucleotide sequence ID" value="NZ_NBTY01000148.1"/>
</dbReference>
<dbReference type="InterPro" id="IPR000073">
    <property type="entry name" value="AB_hydrolase_1"/>
</dbReference>
<feature type="domain" description="AB hydrolase-1" evidence="2">
    <location>
        <begin position="19"/>
        <end position="257"/>
    </location>
</feature>
<evidence type="ECO:0000313" key="3">
    <source>
        <dbReference type="EMBL" id="OTP69592.1"/>
    </source>
</evidence>
<dbReference type="PANTHER" id="PTHR43039">
    <property type="entry name" value="ESTERASE-RELATED"/>
    <property type="match status" value="1"/>
</dbReference>
<dbReference type="PRINTS" id="PR00111">
    <property type="entry name" value="ABHYDROLASE"/>
</dbReference>
<name>A0A242ME74_CABSO</name>
<evidence type="ECO:0000313" key="4">
    <source>
        <dbReference type="Proteomes" id="UP000194546"/>
    </source>
</evidence>
<accession>A0A242ME74</accession>
<organism evidence="3 4">
    <name type="scientific">Caballeronia sordidicola</name>
    <name type="common">Burkholderia sordidicola</name>
    <dbReference type="NCBI Taxonomy" id="196367"/>
    <lineage>
        <taxon>Bacteria</taxon>
        <taxon>Pseudomonadati</taxon>
        <taxon>Pseudomonadota</taxon>
        <taxon>Betaproteobacteria</taxon>
        <taxon>Burkholderiales</taxon>
        <taxon>Burkholderiaceae</taxon>
        <taxon>Caballeronia</taxon>
    </lineage>
</organism>
<dbReference type="EMBL" id="NBTY01000148">
    <property type="protein sequence ID" value="OTP69592.1"/>
    <property type="molecule type" value="Genomic_DNA"/>
</dbReference>
<dbReference type="Gene3D" id="3.40.50.1820">
    <property type="entry name" value="alpha/beta hydrolase"/>
    <property type="match status" value="1"/>
</dbReference>
<evidence type="ECO:0000256" key="1">
    <source>
        <dbReference type="ARBA" id="ARBA00008645"/>
    </source>
</evidence>
<gene>
    <name evidence="3" type="ORF">PAMC26510_26450</name>
</gene>
<reference evidence="3 4" key="1">
    <citation type="submission" date="2017-03" db="EMBL/GenBank/DDBJ databases">
        <title>Genome analysis of strain PAMC 26510.</title>
        <authorList>
            <person name="Oh H.-M."/>
            <person name="Yang J.-A."/>
        </authorList>
    </citation>
    <scope>NUCLEOTIDE SEQUENCE [LARGE SCALE GENOMIC DNA]</scope>
    <source>
        <strain evidence="3 4">PAMC 26510</strain>
    </source>
</reference>
<comment type="caution">
    <text evidence="3">The sequence shown here is derived from an EMBL/GenBank/DDBJ whole genome shotgun (WGS) entry which is preliminary data.</text>
</comment>
<proteinExistence type="inferred from homology"/>
<sequence>MEAHKRNHVHVVGDGPVTLVFAHGFGFDQSIWQCLTDAFAPTYRIVLLDLVGSGRSDLSKYDFVKYGTLYGHAKDLLEVLAEFTSAPVVLIGHSVGAMIGMLAAIEAPERFSGLVMIGPTPSLIDDVDYRGGFKRGDIEALLGSLESNYLGWSNSIAPAVLGTQAQSKLGSEFANTFCRNDPEIGKHFARVSFLSDHRAELVRVTTPTLIVQSSDDPFVPLEVGDHMRQMIRESVLATVQSTGHCPHISAPRACIDAIEAFLTTLPTLADGPSKETVADNQRDA</sequence>
<evidence type="ECO:0000259" key="2">
    <source>
        <dbReference type="Pfam" id="PF12697"/>
    </source>
</evidence>
<dbReference type="AlphaFoldDB" id="A0A242ME74"/>
<dbReference type="Proteomes" id="UP000194546">
    <property type="component" value="Unassembled WGS sequence"/>
</dbReference>
<dbReference type="SUPFAM" id="SSF53474">
    <property type="entry name" value="alpha/beta-Hydrolases"/>
    <property type="match status" value="1"/>
</dbReference>
<dbReference type="InterPro" id="IPR029058">
    <property type="entry name" value="AB_hydrolase_fold"/>
</dbReference>
<dbReference type="Pfam" id="PF12697">
    <property type="entry name" value="Abhydrolase_6"/>
    <property type="match status" value="1"/>
</dbReference>
<comment type="similarity">
    <text evidence="1">Belongs to the AB hydrolase superfamily.</text>
</comment>
<protein>
    <recommendedName>
        <fullName evidence="2">AB hydrolase-1 domain-containing protein</fullName>
    </recommendedName>
</protein>